<dbReference type="EC" id="1.3.5.1" evidence="4"/>
<name>A0A3A4NQ91_ABYX5</name>
<dbReference type="Gene3D" id="3.50.50.60">
    <property type="entry name" value="FAD/NAD(P)-binding domain"/>
    <property type="match status" value="1"/>
</dbReference>
<sequence length="575" mass="63615">MQYHDVVVVGGGLAGLRAALEVNMHNLRVAILSKVYPIRSHSVAAQGGINAPLGNHPRGAHDSWERHAFDTVKGSDYLADQDAAVRMAKDAAERIIEMEHWGCPFSRTPNGKIAQRPFGGAGFPRTCFAADKTGHMLIHTLFEQIVKYEQAAERGELKIYNEWLVTSLVIEGGVCRGVIALELATGKLEAFKADAVLFATGGCGRLYTNSTNAMINTGMGMAVPFWAGIPLKDMEFIQFHPTTLYGSNILMTEGCRGEGGYLTNKRNERFLANYPDSRKGMEVAPRDIVSRNITTEILEGRAFENAYVNLDLRHLGEERIAARLPAIREICRKFLGIDPVHEPIPVQPGQHYTMGGIDVNSDGASPAKGFYAAGEASCVSVHGANRLGGNSLLETIVFGKIAGEHMSNYVFGKTDLGAGDKTLEDALAQEEKKLKALMNSDGGENPSNLKEEMQRMMTDKVGIFRTKESLSDAQRKIRELRDRYKKVRLRYTGGPYNYDLASTIELKGSIDVAETVIVGALAREESRGSQFRRDFPARNDEKFLQHTLAYFTPEGPRLDYKDVTLGYWEPKERKY</sequence>
<evidence type="ECO:0000259" key="14">
    <source>
        <dbReference type="Pfam" id="PF00890"/>
    </source>
</evidence>
<evidence type="ECO:0000313" key="17">
    <source>
        <dbReference type="Proteomes" id="UP000265882"/>
    </source>
</evidence>
<dbReference type="PANTHER" id="PTHR11632:SF51">
    <property type="entry name" value="SUCCINATE DEHYDROGENASE [UBIQUINONE] FLAVOPROTEIN SUBUNIT, MITOCHONDRIAL"/>
    <property type="match status" value="1"/>
</dbReference>
<dbReference type="GO" id="GO:0005886">
    <property type="term" value="C:plasma membrane"/>
    <property type="evidence" value="ECO:0007669"/>
    <property type="project" value="UniProtKB-SubCell"/>
</dbReference>
<dbReference type="PIRSF" id="PIRSF000171">
    <property type="entry name" value="SDHA_APRA_LASPO"/>
    <property type="match status" value="1"/>
</dbReference>
<dbReference type="SUPFAM" id="SSF46977">
    <property type="entry name" value="Succinate dehydrogenase/fumarate reductase flavoprotein C-terminal domain"/>
    <property type="match status" value="1"/>
</dbReference>
<dbReference type="GO" id="GO:0022900">
    <property type="term" value="P:electron transport chain"/>
    <property type="evidence" value="ECO:0007669"/>
    <property type="project" value="InterPro"/>
</dbReference>
<keyword evidence="10" id="KW-0472">Membrane</keyword>
<organism evidence="16 17">
    <name type="scientific">Abyssobacteria bacterium (strain SURF_5)</name>
    <dbReference type="NCBI Taxonomy" id="2093360"/>
    <lineage>
        <taxon>Bacteria</taxon>
        <taxon>Pseudomonadati</taxon>
        <taxon>Candidatus Hydrogenedentota</taxon>
        <taxon>Candidatus Abyssobacteria</taxon>
    </lineage>
</organism>
<keyword evidence="5" id="KW-0813">Transport</keyword>
<feature type="active site" description="Proton acceptor" evidence="12">
    <location>
        <position position="286"/>
    </location>
</feature>
<keyword evidence="8" id="KW-0249">Electron transport</keyword>
<comment type="catalytic activity">
    <reaction evidence="11">
        <text>a quinone + succinate = fumarate + a quinol</text>
        <dbReference type="Rhea" id="RHEA:40523"/>
        <dbReference type="ChEBI" id="CHEBI:24646"/>
        <dbReference type="ChEBI" id="CHEBI:29806"/>
        <dbReference type="ChEBI" id="CHEBI:30031"/>
        <dbReference type="ChEBI" id="CHEBI:132124"/>
        <dbReference type="EC" id="1.3.5.1"/>
    </reaction>
</comment>
<dbReference type="InterPro" id="IPR030664">
    <property type="entry name" value="SdhA/FrdA/AprA"/>
</dbReference>
<dbReference type="EMBL" id="QZKU01000054">
    <property type="protein sequence ID" value="RJP22743.1"/>
    <property type="molecule type" value="Genomic_DNA"/>
</dbReference>
<comment type="cofactor">
    <cofactor evidence="1">
        <name>FAD</name>
        <dbReference type="ChEBI" id="CHEBI:57692"/>
    </cofactor>
</comment>
<keyword evidence="7" id="KW-0274">FAD</keyword>
<dbReference type="InterPro" id="IPR003953">
    <property type="entry name" value="FAD-dep_OxRdtase_2_FAD-bd"/>
</dbReference>
<reference evidence="16 17" key="1">
    <citation type="journal article" date="2017" name="ISME J.">
        <title>Energy and carbon metabolisms in a deep terrestrial subsurface fluid microbial community.</title>
        <authorList>
            <person name="Momper L."/>
            <person name="Jungbluth S.P."/>
            <person name="Lee M.D."/>
            <person name="Amend J.P."/>
        </authorList>
    </citation>
    <scope>NUCLEOTIDE SEQUENCE [LARGE SCALE GENOMIC DNA]</scope>
    <source>
        <strain evidence="16">SURF_5</strain>
    </source>
</reference>
<evidence type="ECO:0000256" key="9">
    <source>
        <dbReference type="ARBA" id="ARBA00023002"/>
    </source>
</evidence>
<dbReference type="GO" id="GO:0008177">
    <property type="term" value="F:succinate dehydrogenase (quinone) activity"/>
    <property type="evidence" value="ECO:0007669"/>
    <property type="project" value="UniProtKB-EC"/>
</dbReference>
<keyword evidence="13" id="KW-0175">Coiled coil</keyword>
<dbReference type="Pfam" id="PF00890">
    <property type="entry name" value="FAD_binding_2"/>
    <property type="match status" value="1"/>
</dbReference>
<evidence type="ECO:0000256" key="10">
    <source>
        <dbReference type="ARBA" id="ARBA00023136"/>
    </source>
</evidence>
<dbReference type="GO" id="GO:0050660">
    <property type="term" value="F:flavin adenine dinucleotide binding"/>
    <property type="evidence" value="ECO:0007669"/>
    <property type="project" value="InterPro"/>
</dbReference>
<evidence type="ECO:0000256" key="3">
    <source>
        <dbReference type="ARBA" id="ARBA00008040"/>
    </source>
</evidence>
<evidence type="ECO:0000256" key="11">
    <source>
        <dbReference type="ARBA" id="ARBA00049220"/>
    </source>
</evidence>
<dbReference type="NCBIfam" id="TIGR01812">
    <property type="entry name" value="sdhA_frdA_Gneg"/>
    <property type="match status" value="1"/>
</dbReference>
<evidence type="ECO:0000256" key="8">
    <source>
        <dbReference type="ARBA" id="ARBA00022982"/>
    </source>
</evidence>
<evidence type="ECO:0000256" key="5">
    <source>
        <dbReference type="ARBA" id="ARBA00022448"/>
    </source>
</evidence>
<dbReference type="InterPro" id="IPR015939">
    <property type="entry name" value="Fum_Rdtase/Succ_DH_flav-like_C"/>
</dbReference>
<evidence type="ECO:0000256" key="6">
    <source>
        <dbReference type="ARBA" id="ARBA00022630"/>
    </source>
</evidence>
<comment type="caution">
    <text evidence="16">The sequence shown here is derived from an EMBL/GenBank/DDBJ whole genome shotgun (WGS) entry which is preliminary data.</text>
</comment>
<proteinExistence type="inferred from homology"/>
<dbReference type="AlphaFoldDB" id="A0A3A4NQ91"/>
<feature type="domain" description="Fumarate reductase/succinate dehydrogenase flavoprotein-like C-terminal" evidence="15">
    <location>
        <begin position="451"/>
        <end position="575"/>
    </location>
</feature>
<feature type="domain" description="FAD-dependent oxidoreductase 2 FAD-binding" evidence="14">
    <location>
        <begin position="5"/>
        <end position="392"/>
    </location>
</feature>
<dbReference type="PANTHER" id="PTHR11632">
    <property type="entry name" value="SUCCINATE DEHYDROGENASE 2 FLAVOPROTEIN SUBUNIT"/>
    <property type="match status" value="1"/>
</dbReference>
<gene>
    <name evidence="16" type="ORF">C4520_07750</name>
</gene>
<dbReference type="InterPro" id="IPR036188">
    <property type="entry name" value="FAD/NAD-bd_sf"/>
</dbReference>
<dbReference type="InterPro" id="IPR037099">
    <property type="entry name" value="Fum_R/Succ_DH_flav-like_C_sf"/>
</dbReference>
<protein>
    <recommendedName>
        <fullName evidence="4">succinate dehydrogenase</fullName>
        <ecNumber evidence="4">1.3.5.1</ecNumber>
    </recommendedName>
</protein>
<dbReference type="Pfam" id="PF02910">
    <property type="entry name" value="Succ_DH_flav_C"/>
    <property type="match status" value="1"/>
</dbReference>
<dbReference type="SUPFAM" id="SSF51905">
    <property type="entry name" value="FAD/NAD(P)-binding domain"/>
    <property type="match status" value="1"/>
</dbReference>
<dbReference type="FunFam" id="3.90.700.10:FF:000005">
    <property type="entry name" value="Succinate dehydrogenase flavoprotein subunit"/>
    <property type="match status" value="1"/>
</dbReference>
<dbReference type="InterPro" id="IPR027477">
    <property type="entry name" value="Succ_DH/fumarate_Rdtase_cat_sf"/>
</dbReference>
<dbReference type="Gene3D" id="3.90.700.10">
    <property type="entry name" value="Succinate dehydrogenase/fumarate reductase flavoprotein, catalytic domain"/>
    <property type="match status" value="1"/>
</dbReference>
<evidence type="ECO:0000259" key="15">
    <source>
        <dbReference type="Pfam" id="PF02910"/>
    </source>
</evidence>
<dbReference type="GO" id="GO:0009055">
    <property type="term" value="F:electron transfer activity"/>
    <property type="evidence" value="ECO:0007669"/>
    <property type="project" value="TreeGrafter"/>
</dbReference>
<dbReference type="GO" id="GO:0009061">
    <property type="term" value="P:anaerobic respiration"/>
    <property type="evidence" value="ECO:0007669"/>
    <property type="project" value="TreeGrafter"/>
</dbReference>
<dbReference type="SUPFAM" id="SSF56425">
    <property type="entry name" value="Succinate dehydrogenase/fumarate reductase flavoprotein, catalytic domain"/>
    <property type="match status" value="1"/>
</dbReference>
<dbReference type="PROSITE" id="PS00504">
    <property type="entry name" value="FRD_SDH_FAD_BINDING"/>
    <property type="match status" value="1"/>
</dbReference>
<feature type="coiled-coil region" evidence="13">
    <location>
        <begin position="420"/>
        <end position="490"/>
    </location>
</feature>
<comment type="similarity">
    <text evidence="3">Belongs to the FAD-dependent oxidoreductase 2 family. FRD/SDH subfamily.</text>
</comment>
<keyword evidence="6" id="KW-0285">Flavoprotein</keyword>
<dbReference type="InterPro" id="IPR014006">
    <property type="entry name" value="Succ_Dhase_FrdA_Gneg"/>
</dbReference>
<evidence type="ECO:0000256" key="4">
    <source>
        <dbReference type="ARBA" id="ARBA00012792"/>
    </source>
</evidence>
<dbReference type="Proteomes" id="UP000265882">
    <property type="component" value="Unassembled WGS sequence"/>
</dbReference>
<evidence type="ECO:0000256" key="7">
    <source>
        <dbReference type="ARBA" id="ARBA00022827"/>
    </source>
</evidence>
<evidence type="ECO:0000256" key="2">
    <source>
        <dbReference type="ARBA" id="ARBA00004515"/>
    </source>
</evidence>
<dbReference type="Gene3D" id="1.20.58.100">
    <property type="entry name" value="Fumarate reductase/succinate dehydrogenase flavoprotein-like, C-terminal domain"/>
    <property type="match status" value="1"/>
</dbReference>
<dbReference type="Gene3D" id="4.10.80.40">
    <property type="entry name" value="succinate dehydrogenase protein domain"/>
    <property type="match status" value="1"/>
</dbReference>
<evidence type="ECO:0000256" key="13">
    <source>
        <dbReference type="SAM" id="Coils"/>
    </source>
</evidence>
<accession>A0A3A4NQ91</accession>
<evidence type="ECO:0000256" key="1">
    <source>
        <dbReference type="ARBA" id="ARBA00001974"/>
    </source>
</evidence>
<keyword evidence="9" id="KW-0560">Oxidoreductase</keyword>
<evidence type="ECO:0000313" key="16">
    <source>
        <dbReference type="EMBL" id="RJP22743.1"/>
    </source>
</evidence>
<dbReference type="InterPro" id="IPR003952">
    <property type="entry name" value="FRD_SDH_FAD_BS"/>
</dbReference>
<evidence type="ECO:0000256" key="12">
    <source>
        <dbReference type="PIRSR" id="PIRSR000171-1"/>
    </source>
</evidence>
<comment type="subcellular location">
    <subcellularLocation>
        <location evidence="2">Cell inner membrane</location>
        <topology evidence="2">Peripheral membrane protein</topology>
        <orientation evidence="2">Cytoplasmic side</orientation>
    </subcellularLocation>
</comment>